<feature type="domain" description="Uracil-DNA glycosylase-like" evidence="8">
    <location>
        <begin position="19"/>
        <end position="120"/>
    </location>
</feature>
<dbReference type="SUPFAM" id="SSF52141">
    <property type="entry name" value="Uracil-DNA glycosylase-like"/>
    <property type="match status" value="1"/>
</dbReference>
<evidence type="ECO:0000256" key="3">
    <source>
        <dbReference type="ARBA" id="ARBA00022763"/>
    </source>
</evidence>
<evidence type="ECO:0000256" key="4">
    <source>
        <dbReference type="ARBA" id="ARBA00022801"/>
    </source>
</evidence>
<evidence type="ECO:0000256" key="7">
    <source>
        <dbReference type="ARBA" id="ARBA00023204"/>
    </source>
</evidence>
<organism evidence="9 10">
    <name type="scientific">Sneathia sanguinegens</name>
    <dbReference type="NCBI Taxonomy" id="40543"/>
    <lineage>
        <taxon>Bacteria</taxon>
        <taxon>Fusobacteriati</taxon>
        <taxon>Fusobacteriota</taxon>
        <taxon>Fusobacteriia</taxon>
        <taxon>Fusobacteriales</taxon>
        <taxon>Leptotrichiaceae</taxon>
        <taxon>Sneathia</taxon>
    </lineage>
</organism>
<evidence type="ECO:0000313" key="10">
    <source>
        <dbReference type="Proteomes" id="UP001225134"/>
    </source>
</evidence>
<dbReference type="PANTHER" id="PTHR33693:SF1">
    <property type="entry name" value="TYPE-4 URACIL-DNA GLYCOSYLASE"/>
    <property type="match status" value="1"/>
</dbReference>
<accession>A0ABT7HHF5</accession>
<evidence type="ECO:0000256" key="1">
    <source>
        <dbReference type="ARBA" id="ARBA00022485"/>
    </source>
</evidence>
<evidence type="ECO:0000256" key="2">
    <source>
        <dbReference type="ARBA" id="ARBA00022723"/>
    </source>
</evidence>
<proteinExistence type="predicted"/>
<dbReference type="InterPro" id="IPR051536">
    <property type="entry name" value="UDG_Type-4/5"/>
</dbReference>
<dbReference type="Pfam" id="PF03167">
    <property type="entry name" value="UDG"/>
    <property type="match status" value="1"/>
</dbReference>
<evidence type="ECO:0000313" key="9">
    <source>
        <dbReference type="EMBL" id="MDK9579958.1"/>
    </source>
</evidence>
<reference evidence="9 10" key="1">
    <citation type="submission" date="2023-06" db="EMBL/GenBank/DDBJ databases">
        <title>Antibody response to the Sneathia vaginalis cytopathogenic toxin A during pregnancy.</title>
        <authorList>
            <person name="Mccoy Z.T."/>
            <person name="Serrano M.G."/>
            <person name="Spaine K."/>
            <person name="Edwards D.J."/>
            <person name="Buck G.A."/>
            <person name="Jefferson K."/>
        </authorList>
    </citation>
    <scope>NUCLEOTIDE SEQUENCE [LARGE SCALE GENOMIC DNA]</scope>
    <source>
        <strain evidence="9 10">CCUG 42621</strain>
    </source>
</reference>
<name>A0ABT7HHF5_9FUSO</name>
<evidence type="ECO:0000259" key="8">
    <source>
        <dbReference type="Pfam" id="PF03167"/>
    </source>
</evidence>
<keyword evidence="6" id="KW-0411">Iron-sulfur</keyword>
<keyword evidence="4" id="KW-0378">Hydrolase</keyword>
<dbReference type="Proteomes" id="UP001225134">
    <property type="component" value="Unassembled WGS sequence"/>
</dbReference>
<dbReference type="PANTHER" id="PTHR33693">
    <property type="entry name" value="TYPE-5 URACIL-DNA GLYCOSYLASE"/>
    <property type="match status" value="1"/>
</dbReference>
<keyword evidence="3" id="KW-0227">DNA damage</keyword>
<dbReference type="InterPro" id="IPR005122">
    <property type="entry name" value="Uracil-DNA_glycosylase-like"/>
</dbReference>
<dbReference type="InterPro" id="IPR036895">
    <property type="entry name" value="Uracil-DNA_glycosylase-like_sf"/>
</dbReference>
<gene>
    <name evidence="9" type="ORF">QQA45_00215</name>
</gene>
<keyword evidence="10" id="KW-1185">Reference proteome</keyword>
<comment type="caution">
    <text evidence="9">The sequence shown here is derived from an EMBL/GenBank/DDBJ whole genome shotgun (WGS) entry which is preliminary data.</text>
</comment>
<dbReference type="RefSeq" id="WP_285152388.1">
    <property type="nucleotide sequence ID" value="NZ_JASSPP010000001.1"/>
</dbReference>
<keyword evidence="2" id="KW-0479">Metal-binding</keyword>
<keyword evidence="7" id="KW-0234">DNA repair</keyword>
<dbReference type="EMBL" id="JASSPP010000001">
    <property type="protein sequence ID" value="MDK9579958.1"/>
    <property type="molecule type" value="Genomic_DNA"/>
</dbReference>
<evidence type="ECO:0000256" key="6">
    <source>
        <dbReference type="ARBA" id="ARBA00023014"/>
    </source>
</evidence>
<keyword evidence="1" id="KW-0004">4Fe-4S</keyword>
<evidence type="ECO:0000256" key="5">
    <source>
        <dbReference type="ARBA" id="ARBA00023004"/>
    </source>
</evidence>
<sequence length="131" mass="15774">MWEELETDIKIYAQNVPLFGEGNKNAKILILFDHPTKEMNDVRQIRVGKEYDVLKTIFEYVGIDIKDCYYTLLVKYYIPNLIEDSVRKESMKYLLKEIYLVDPDYIICIGEEIFNYIYKYYTKKVKRINCL</sequence>
<keyword evidence="5" id="KW-0408">Iron</keyword>
<protein>
    <submittedName>
        <fullName evidence="9">Uracil-DNA glycosylase family protein</fullName>
    </submittedName>
</protein>
<dbReference type="Gene3D" id="3.40.470.10">
    <property type="entry name" value="Uracil-DNA glycosylase-like domain"/>
    <property type="match status" value="1"/>
</dbReference>